<feature type="transmembrane region" description="Helical" evidence="6">
    <location>
        <begin position="380"/>
        <end position="403"/>
    </location>
</feature>
<dbReference type="RefSeq" id="XP_064768016.1">
    <property type="nucleotide sequence ID" value="XM_064910824.1"/>
</dbReference>
<sequence length="552" mass="61862">MSKEVAVDSYGVQGGYEGESTGLWHRFVKRIELDTYEKGLASNVDLDPVPPEKRTWNWWHFISYWISDNFTPSGWRKASSLMSLGMSWKIALVNVCVAECLIAAVITVNGYLGAKYHISFTVLSRAAFGYYFSLLMIAMRMIVGTFWYGISAYSGAECVRSMLYAIWPSFRNVSNGLPASAHIDTQLMTSYFLYFLFCLPLHYVPIHKIRFLFTVKAITVPIIGFGIMGWTIAQTDGEIWKTGNLVHGSELGWVFMSGIYSNMAGWATLAVNAPDFTRYAISPKHSYTMAIALPATATLIAFFGVVGAAGSKIMWGEQKWDPLVFIDMWTSKGGRAAAFFCAAGFFLAQALANISANSISAANDLNCLFPRFINIRRGQYIVAVIGAWAFVPWDILTSATSFLAFMNGYGIWLAPICGIMISDFFIIRKRKLDTWALYDKHGIYRYNKYGTNWRAAVAWCCGWVPLLPGFLPNVNSSIHVVSGMQKLYKLGYFYGFSAAFVSYLAVSWIWPPHENLLERAVYSDDEQVIMARDEEDMIESSGAESLEKKASH</sequence>
<keyword evidence="5 6" id="KW-0472">Membrane</keyword>
<feature type="transmembrane region" description="Helical" evidence="6">
    <location>
        <begin position="211"/>
        <end position="233"/>
    </location>
</feature>
<feature type="transmembrane region" description="Helical" evidence="6">
    <location>
        <begin position="409"/>
        <end position="427"/>
    </location>
</feature>
<feature type="transmembrane region" description="Helical" evidence="6">
    <location>
        <begin position="90"/>
        <end position="112"/>
    </location>
</feature>
<evidence type="ECO:0000313" key="8">
    <source>
        <dbReference type="Proteomes" id="UP001498771"/>
    </source>
</evidence>
<reference evidence="7 8" key="1">
    <citation type="submission" date="2024-03" db="EMBL/GenBank/DDBJ databases">
        <title>Genome-scale model development and genomic sequencing of the oleaginous clade Lipomyces.</title>
        <authorList>
            <consortium name="Lawrence Berkeley National Laboratory"/>
            <person name="Czajka J.J."/>
            <person name="Han Y."/>
            <person name="Kim J."/>
            <person name="Mondo S.J."/>
            <person name="Hofstad B.A."/>
            <person name="Robles A."/>
            <person name="Haridas S."/>
            <person name="Riley R."/>
            <person name="LaButti K."/>
            <person name="Pangilinan J."/>
            <person name="Andreopoulos W."/>
            <person name="Lipzen A."/>
            <person name="Yan J."/>
            <person name="Wang M."/>
            <person name="Ng V."/>
            <person name="Grigoriev I.V."/>
            <person name="Spatafora J.W."/>
            <person name="Magnuson J.K."/>
            <person name="Baker S.E."/>
            <person name="Pomraning K.R."/>
        </authorList>
    </citation>
    <scope>NUCLEOTIDE SEQUENCE [LARGE SCALE GENOMIC DNA]</scope>
    <source>
        <strain evidence="7 8">Phaff 52-87</strain>
    </source>
</reference>
<protein>
    <submittedName>
        <fullName evidence="7">Permease for cytosine/purines, uracil, thiamine, allantoin-domain-containing protein</fullName>
    </submittedName>
</protein>
<comment type="caution">
    <text evidence="7">The sequence shown here is derived from an EMBL/GenBank/DDBJ whole genome shotgun (WGS) entry which is preliminary data.</text>
</comment>
<feature type="transmembrane region" description="Helical" evidence="6">
    <location>
        <begin position="491"/>
        <end position="510"/>
    </location>
</feature>
<dbReference type="EMBL" id="JBBJBU010000006">
    <property type="protein sequence ID" value="KAK7204983.1"/>
    <property type="molecule type" value="Genomic_DNA"/>
</dbReference>
<feature type="transmembrane region" description="Helical" evidence="6">
    <location>
        <begin position="187"/>
        <end position="204"/>
    </location>
</feature>
<feature type="transmembrane region" description="Helical" evidence="6">
    <location>
        <begin position="291"/>
        <end position="316"/>
    </location>
</feature>
<evidence type="ECO:0000256" key="1">
    <source>
        <dbReference type="ARBA" id="ARBA00004141"/>
    </source>
</evidence>
<evidence type="ECO:0000256" key="3">
    <source>
        <dbReference type="ARBA" id="ARBA00022692"/>
    </source>
</evidence>
<evidence type="ECO:0000256" key="2">
    <source>
        <dbReference type="ARBA" id="ARBA00008974"/>
    </source>
</evidence>
<keyword evidence="3 6" id="KW-0812">Transmembrane</keyword>
<dbReference type="InterPro" id="IPR001248">
    <property type="entry name" value="Pur-cyt_permease"/>
</dbReference>
<accession>A0ABR1F559</accession>
<comment type="similarity">
    <text evidence="2">Belongs to the purine-cytosine permease (2.A.39) family.</text>
</comment>
<evidence type="ECO:0000256" key="4">
    <source>
        <dbReference type="ARBA" id="ARBA00022989"/>
    </source>
</evidence>
<dbReference type="InterPro" id="IPR045225">
    <property type="entry name" value="Uracil/uridine/allantoin_perm"/>
</dbReference>
<feature type="transmembrane region" description="Helical" evidence="6">
    <location>
        <begin position="118"/>
        <end position="139"/>
    </location>
</feature>
<keyword evidence="4 6" id="KW-1133">Transmembrane helix</keyword>
<dbReference type="PANTHER" id="PTHR30618">
    <property type="entry name" value="NCS1 FAMILY PURINE/PYRIMIDINE TRANSPORTER"/>
    <property type="match status" value="1"/>
</dbReference>
<dbReference type="PANTHER" id="PTHR30618:SF0">
    <property type="entry name" value="PURINE-URACIL PERMEASE NCS1"/>
    <property type="match status" value="1"/>
</dbReference>
<feature type="transmembrane region" description="Helical" evidence="6">
    <location>
        <begin position="336"/>
        <end position="359"/>
    </location>
</feature>
<feature type="transmembrane region" description="Helical" evidence="6">
    <location>
        <begin position="253"/>
        <end position="271"/>
    </location>
</feature>
<evidence type="ECO:0000256" key="6">
    <source>
        <dbReference type="SAM" id="Phobius"/>
    </source>
</evidence>
<evidence type="ECO:0000313" key="7">
    <source>
        <dbReference type="EMBL" id="KAK7204983.1"/>
    </source>
</evidence>
<name>A0ABR1F559_9ASCO</name>
<keyword evidence="8" id="KW-1185">Reference proteome</keyword>
<dbReference type="Proteomes" id="UP001498771">
    <property type="component" value="Unassembled WGS sequence"/>
</dbReference>
<proteinExistence type="inferred from homology"/>
<evidence type="ECO:0000256" key="5">
    <source>
        <dbReference type="ARBA" id="ARBA00023136"/>
    </source>
</evidence>
<organism evidence="7 8">
    <name type="scientific">Myxozyma melibiosi</name>
    <dbReference type="NCBI Taxonomy" id="54550"/>
    <lineage>
        <taxon>Eukaryota</taxon>
        <taxon>Fungi</taxon>
        <taxon>Dikarya</taxon>
        <taxon>Ascomycota</taxon>
        <taxon>Saccharomycotina</taxon>
        <taxon>Lipomycetes</taxon>
        <taxon>Lipomycetales</taxon>
        <taxon>Lipomycetaceae</taxon>
        <taxon>Myxozyma</taxon>
    </lineage>
</organism>
<gene>
    <name evidence="7" type="ORF">BZA70DRAFT_257531</name>
</gene>
<dbReference type="Gene3D" id="1.10.4160.10">
    <property type="entry name" value="Hydantoin permease"/>
    <property type="match status" value="1"/>
</dbReference>
<dbReference type="GeneID" id="90036336"/>
<dbReference type="Pfam" id="PF02133">
    <property type="entry name" value="Transp_cyt_pur"/>
    <property type="match status" value="1"/>
</dbReference>
<dbReference type="CDD" id="cd11482">
    <property type="entry name" value="SLC-NCS1sbd_NRT1-like"/>
    <property type="match status" value="1"/>
</dbReference>
<comment type="subcellular location">
    <subcellularLocation>
        <location evidence="1">Membrane</location>
        <topology evidence="1">Multi-pass membrane protein</topology>
    </subcellularLocation>
</comment>